<keyword evidence="1 6" id="KW-0808">Transferase</keyword>
<reference evidence="6 7" key="1">
    <citation type="submission" date="2024-09" db="EMBL/GenBank/DDBJ databases">
        <authorList>
            <person name="Sun Q."/>
            <person name="Mori K."/>
        </authorList>
    </citation>
    <scope>NUCLEOTIDE SEQUENCE [LARGE SCALE GENOMIC DNA]</scope>
    <source>
        <strain evidence="6 7">TBRC 2205</strain>
    </source>
</reference>
<evidence type="ECO:0000256" key="1">
    <source>
        <dbReference type="ARBA" id="ARBA00022679"/>
    </source>
</evidence>
<keyword evidence="2 6" id="KW-0012">Acyltransferase</keyword>
<dbReference type="InterPro" id="IPR000182">
    <property type="entry name" value="GNAT_dom"/>
</dbReference>
<protein>
    <submittedName>
        <fullName evidence="6">GNAT family N-acetyltransferase</fullName>
        <ecNumber evidence="6">2.3.-.-</ecNumber>
    </submittedName>
</protein>
<accession>A0ABV6NYE6</accession>
<dbReference type="EC" id="2.3.-.-" evidence="6"/>
<organism evidence="6 7">
    <name type="scientific">Plantactinospora siamensis</name>
    <dbReference type="NCBI Taxonomy" id="555372"/>
    <lineage>
        <taxon>Bacteria</taxon>
        <taxon>Bacillati</taxon>
        <taxon>Actinomycetota</taxon>
        <taxon>Actinomycetes</taxon>
        <taxon>Micromonosporales</taxon>
        <taxon>Micromonosporaceae</taxon>
        <taxon>Plantactinospora</taxon>
    </lineage>
</organism>
<sequence length="218" mass="23575">MDVRLEPWSDAALELLRRINTPQMRRHVGGPEPEEGLLARHRRYLAMPATGRGCMFAILLGEDMVGSISYHQRDWRGEQIYETGWNVLPPYQGRGVASAAGTALIAIVRELARQSGAPRSLHAFPSVDNGPSNALCHRLGFTHRGPCDFEYPPGSGSLMRSNDWCLGLANSAQPAVAPPSDTTRLLTAGPGPRLVAHPARASRGRRAADVPRTGNGSP</sequence>
<dbReference type="RefSeq" id="WP_377340000.1">
    <property type="nucleotide sequence ID" value="NZ_JBHLUE010000012.1"/>
</dbReference>
<dbReference type="InterPro" id="IPR051531">
    <property type="entry name" value="N-acetyltransferase"/>
</dbReference>
<evidence type="ECO:0000313" key="6">
    <source>
        <dbReference type="EMBL" id="MFC0565798.1"/>
    </source>
</evidence>
<feature type="domain" description="N-acetyltransferase" evidence="5">
    <location>
        <begin position="3"/>
        <end position="164"/>
    </location>
</feature>
<comment type="caution">
    <text evidence="6">The sequence shown here is derived from an EMBL/GenBank/DDBJ whole genome shotgun (WGS) entry which is preliminary data.</text>
</comment>
<dbReference type="InterPro" id="IPR016181">
    <property type="entry name" value="Acyl_CoA_acyltransferase"/>
</dbReference>
<dbReference type="SUPFAM" id="SSF55729">
    <property type="entry name" value="Acyl-CoA N-acyltransferases (Nat)"/>
    <property type="match status" value="1"/>
</dbReference>
<evidence type="ECO:0000256" key="2">
    <source>
        <dbReference type="ARBA" id="ARBA00023315"/>
    </source>
</evidence>
<proteinExistence type="inferred from homology"/>
<evidence type="ECO:0000256" key="3">
    <source>
        <dbReference type="ARBA" id="ARBA00038502"/>
    </source>
</evidence>
<dbReference type="CDD" id="cd04301">
    <property type="entry name" value="NAT_SF"/>
    <property type="match status" value="1"/>
</dbReference>
<evidence type="ECO:0000313" key="7">
    <source>
        <dbReference type="Proteomes" id="UP001589894"/>
    </source>
</evidence>
<gene>
    <name evidence="6" type="ORF">ACFFHU_16865</name>
</gene>
<dbReference type="Pfam" id="PF13302">
    <property type="entry name" value="Acetyltransf_3"/>
    <property type="match status" value="1"/>
</dbReference>
<feature type="region of interest" description="Disordered" evidence="4">
    <location>
        <begin position="176"/>
        <end position="218"/>
    </location>
</feature>
<evidence type="ECO:0000256" key="4">
    <source>
        <dbReference type="SAM" id="MobiDB-lite"/>
    </source>
</evidence>
<name>A0ABV6NYE6_9ACTN</name>
<dbReference type="PANTHER" id="PTHR43792:SF8">
    <property type="entry name" value="[RIBOSOMAL PROTEIN US5]-ALANINE N-ACETYLTRANSFERASE"/>
    <property type="match status" value="1"/>
</dbReference>
<evidence type="ECO:0000259" key="5">
    <source>
        <dbReference type="PROSITE" id="PS51186"/>
    </source>
</evidence>
<dbReference type="PROSITE" id="PS51186">
    <property type="entry name" value="GNAT"/>
    <property type="match status" value="1"/>
</dbReference>
<dbReference type="Proteomes" id="UP001589894">
    <property type="component" value="Unassembled WGS sequence"/>
</dbReference>
<dbReference type="Gene3D" id="3.40.630.30">
    <property type="match status" value="1"/>
</dbReference>
<comment type="similarity">
    <text evidence="3">Belongs to the acetyltransferase family. RimJ subfamily.</text>
</comment>
<dbReference type="GO" id="GO:0016746">
    <property type="term" value="F:acyltransferase activity"/>
    <property type="evidence" value="ECO:0007669"/>
    <property type="project" value="UniProtKB-KW"/>
</dbReference>
<dbReference type="PANTHER" id="PTHR43792">
    <property type="entry name" value="GNAT FAMILY, PUTATIVE (AFU_ORTHOLOGUE AFUA_3G00765)-RELATED-RELATED"/>
    <property type="match status" value="1"/>
</dbReference>
<keyword evidence="7" id="KW-1185">Reference proteome</keyword>
<dbReference type="EMBL" id="JBHLUE010000012">
    <property type="protein sequence ID" value="MFC0565798.1"/>
    <property type="molecule type" value="Genomic_DNA"/>
</dbReference>